<evidence type="ECO:0000313" key="1">
    <source>
        <dbReference type="EMBL" id="OLQ07038.1"/>
    </source>
</evidence>
<gene>
    <name evidence="1" type="ORF">AK812_SmicGene9654</name>
</gene>
<keyword evidence="2" id="KW-1185">Reference proteome</keyword>
<comment type="caution">
    <text evidence="1">The sequence shown here is derived from an EMBL/GenBank/DDBJ whole genome shotgun (WGS) entry which is preliminary data.</text>
</comment>
<protein>
    <submittedName>
        <fullName evidence="1">Uncharacterized protein</fullName>
    </submittedName>
</protein>
<dbReference type="EMBL" id="LSRX01000148">
    <property type="protein sequence ID" value="OLQ07038.1"/>
    <property type="molecule type" value="Genomic_DNA"/>
</dbReference>
<name>A0A1Q9EI38_SYMMI</name>
<reference evidence="1 2" key="1">
    <citation type="submission" date="2016-02" db="EMBL/GenBank/DDBJ databases">
        <title>Genome analysis of coral dinoflagellate symbionts highlights evolutionary adaptations to a symbiotic lifestyle.</title>
        <authorList>
            <person name="Aranda M."/>
            <person name="Li Y."/>
            <person name="Liew Y.J."/>
            <person name="Baumgarten S."/>
            <person name="Simakov O."/>
            <person name="Wilson M."/>
            <person name="Piel J."/>
            <person name="Ashoor H."/>
            <person name="Bougouffa S."/>
            <person name="Bajic V.B."/>
            <person name="Ryu T."/>
            <person name="Ravasi T."/>
            <person name="Bayer T."/>
            <person name="Micklem G."/>
            <person name="Kim H."/>
            <person name="Bhak J."/>
            <person name="Lajeunesse T.C."/>
            <person name="Voolstra C.R."/>
        </authorList>
    </citation>
    <scope>NUCLEOTIDE SEQUENCE [LARGE SCALE GENOMIC DNA]</scope>
    <source>
        <strain evidence="1 2">CCMP2467</strain>
    </source>
</reference>
<dbReference type="AlphaFoldDB" id="A0A1Q9EI38"/>
<sequence>MDDPLALPPPTESRDVLLVQAIARHVRSQGAAHELIMDAHAKSLLSWAYECQAVACASGAWAGERNKVTPSLAIR</sequence>
<dbReference type="Proteomes" id="UP000186817">
    <property type="component" value="Unassembled WGS sequence"/>
</dbReference>
<evidence type="ECO:0000313" key="2">
    <source>
        <dbReference type="Proteomes" id="UP000186817"/>
    </source>
</evidence>
<organism evidence="1 2">
    <name type="scientific">Symbiodinium microadriaticum</name>
    <name type="common">Dinoflagellate</name>
    <name type="synonym">Zooxanthella microadriatica</name>
    <dbReference type="NCBI Taxonomy" id="2951"/>
    <lineage>
        <taxon>Eukaryota</taxon>
        <taxon>Sar</taxon>
        <taxon>Alveolata</taxon>
        <taxon>Dinophyceae</taxon>
        <taxon>Suessiales</taxon>
        <taxon>Symbiodiniaceae</taxon>
        <taxon>Symbiodinium</taxon>
    </lineage>
</organism>
<proteinExistence type="predicted"/>
<accession>A0A1Q9EI38</accession>